<reference evidence="3" key="1">
    <citation type="journal article" date="2019" name="Int. J. Syst. Evol. Microbiol.">
        <title>The Global Catalogue of Microorganisms (GCM) 10K type strain sequencing project: providing services to taxonomists for standard genome sequencing and annotation.</title>
        <authorList>
            <consortium name="The Broad Institute Genomics Platform"/>
            <consortium name="The Broad Institute Genome Sequencing Center for Infectious Disease"/>
            <person name="Wu L."/>
            <person name="Ma J."/>
        </authorList>
    </citation>
    <scope>NUCLEOTIDE SEQUENCE [LARGE SCALE GENOMIC DNA]</scope>
    <source>
        <strain evidence="3">KACC 13778</strain>
    </source>
</reference>
<evidence type="ECO:0000256" key="1">
    <source>
        <dbReference type="SAM" id="Phobius"/>
    </source>
</evidence>
<proteinExistence type="predicted"/>
<evidence type="ECO:0008006" key="4">
    <source>
        <dbReference type="Google" id="ProtNLM"/>
    </source>
</evidence>
<keyword evidence="1" id="KW-0812">Transmembrane</keyword>
<organism evidence="2 3">
    <name type="scientific">Nocardioides caricicola</name>
    <dbReference type="NCBI Taxonomy" id="634770"/>
    <lineage>
        <taxon>Bacteria</taxon>
        <taxon>Bacillati</taxon>
        <taxon>Actinomycetota</taxon>
        <taxon>Actinomycetes</taxon>
        <taxon>Propionibacteriales</taxon>
        <taxon>Nocardioidaceae</taxon>
        <taxon>Nocardioides</taxon>
    </lineage>
</organism>
<keyword evidence="1" id="KW-0472">Membrane</keyword>
<dbReference type="InterPro" id="IPR016181">
    <property type="entry name" value="Acyl_CoA_acyltransferase"/>
</dbReference>
<evidence type="ECO:0000313" key="3">
    <source>
        <dbReference type="Proteomes" id="UP001595956"/>
    </source>
</evidence>
<evidence type="ECO:0000313" key="2">
    <source>
        <dbReference type="EMBL" id="MFC5493104.1"/>
    </source>
</evidence>
<dbReference type="Proteomes" id="UP001595956">
    <property type="component" value="Unassembled WGS sequence"/>
</dbReference>
<keyword evidence="1" id="KW-1133">Transmembrane helix</keyword>
<dbReference type="RefSeq" id="WP_345171892.1">
    <property type="nucleotide sequence ID" value="NZ_BAABFQ010000003.1"/>
</dbReference>
<name>A0ABW0N1W5_9ACTN</name>
<feature type="transmembrane region" description="Helical" evidence="1">
    <location>
        <begin position="29"/>
        <end position="45"/>
    </location>
</feature>
<accession>A0ABW0N1W5</accession>
<dbReference type="EMBL" id="JBHSMD010000002">
    <property type="protein sequence ID" value="MFC5493104.1"/>
    <property type="molecule type" value="Genomic_DNA"/>
</dbReference>
<sequence length="204" mass="23300">MPWLEVLGWSGSALLIFSLLQTRVLRFRALNLVACCVLGFFNAAIGVWSMAAQNVVLAGINVFFLARLLRERHDEAAFEVLEVDPYDEYLRHVLRVHGDDILRYQPDFLWDPDQDTDHAFLVTKGDETVGVVIVTCEGDTARIRLDYVTPRYRDFSPGEFVWRRSGIFTDLGVRRVTTPPNMVNAYYDRVGFRSSGDSYVLDLT</sequence>
<keyword evidence="3" id="KW-1185">Reference proteome</keyword>
<comment type="caution">
    <text evidence="2">The sequence shown here is derived from an EMBL/GenBank/DDBJ whole genome shotgun (WGS) entry which is preliminary data.</text>
</comment>
<protein>
    <recommendedName>
        <fullName evidence="4">N-acetyltransferase domain-containing protein</fullName>
    </recommendedName>
</protein>
<dbReference type="SUPFAM" id="SSF55729">
    <property type="entry name" value="Acyl-CoA N-acyltransferases (Nat)"/>
    <property type="match status" value="1"/>
</dbReference>
<gene>
    <name evidence="2" type="ORF">ACFPKY_08330</name>
</gene>
<feature type="transmembrane region" description="Helical" evidence="1">
    <location>
        <begin position="6"/>
        <end position="22"/>
    </location>
</feature>